<comment type="caution">
    <text evidence="1">The sequence shown here is derived from an EMBL/GenBank/DDBJ whole genome shotgun (WGS) entry which is preliminary data.</text>
</comment>
<evidence type="ECO:0000313" key="2">
    <source>
        <dbReference type="Proteomes" id="UP000324222"/>
    </source>
</evidence>
<dbReference type="Proteomes" id="UP000324222">
    <property type="component" value="Unassembled WGS sequence"/>
</dbReference>
<protein>
    <submittedName>
        <fullName evidence="1">Uncharacterized protein</fullName>
    </submittedName>
</protein>
<proteinExistence type="predicted"/>
<organism evidence="1 2">
    <name type="scientific">Portunus trituberculatus</name>
    <name type="common">Swimming crab</name>
    <name type="synonym">Neptunus trituberculatus</name>
    <dbReference type="NCBI Taxonomy" id="210409"/>
    <lineage>
        <taxon>Eukaryota</taxon>
        <taxon>Metazoa</taxon>
        <taxon>Ecdysozoa</taxon>
        <taxon>Arthropoda</taxon>
        <taxon>Crustacea</taxon>
        <taxon>Multicrustacea</taxon>
        <taxon>Malacostraca</taxon>
        <taxon>Eumalacostraca</taxon>
        <taxon>Eucarida</taxon>
        <taxon>Decapoda</taxon>
        <taxon>Pleocyemata</taxon>
        <taxon>Brachyura</taxon>
        <taxon>Eubrachyura</taxon>
        <taxon>Portunoidea</taxon>
        <taxon>Portunidae</taxon>
        <taxon>Portuninae</taxon>
        <taxon>Portunus</taxon>
    </lineage>
</organism>
<accession>A0A5B7DPB8</accession>
<keyword evidence="2" id="KW-1185">Reference proteome</keyword>
<dbReference type="AlphaFoldDB" id="A0A5B7DPB8"/>
<sequence>MDERDILQPVRRLGRARLASCPCAVHDTHETTEHFGLYKVASQCGSGVVETRSWRHAEPAPHRQGDVHTFQSRAFPQGLGSTAFTMLSVYMTEWQFGAPATARATPRASRAPSLWLPVGSRITGGASRLVSVGGQPVWPPCLRRSLDTPPLAA</sequence>
<dbReference type="EMBL" id="VSRR010001211">
    <property type="protein sequence ID" value="MPC23472.1"/>
    <property type="molecule type" value="Genomic_DNA"/>
</dbReference>
<gene>
    <name evidence="1" type="ORF">E2C01_016522</name>
</gene>
<reference evidence="1 2" key="1">
    <citation type="submission" date="2019-05" db="EMBL/GenBank/DDBJ databases">
        <title>Another draft genome of Portunus trituberculatus and its Hox gene families provides insights of decapod evolution.</title>
        <authorList>
            <person name="Jeong J.-H."/>
            <person name="Song I."/>
            <person name="Kim S."/>
            <person name="Choi T."/>
            <person name="Kim D."/>
            <person name="Ryu S."/>
            <person name="Kim W."/>
        </authorList>
    </citation>
    <scope>NUCLEOTIDE SEQUENCE [LARGE SCALE GENOMIC DNA]</scope>
    <source>
        <tissue evidence="1">Muscle</tissue>
    </source>
</reference>
<name>A0A5B7DPB8_PORTR</name>
<evidence type="ECO:0000313" key="1">
    <source>
        <dbReference type="EMBL" id="MPC23472.1"/>
    </source>
</evidence>